<protein>
    <recommendedName>
        <fullName evidence="2">NADH dehydrogenase [ubiquinone] 1 alpha subcomplex subunit 9, mitochondrial</fullName>
    </recommendedName>
    <alternativeName>
        <fullName evidence="4">Complex I-39kD</fullName>
    </alternativeName>
    <alternativeName>
        <fullName evidence="3">NADH-ubiquinone oxidoreductase 39 kDa subunit</fullName>
    </alternativeName>
</protein>
<dbReference type="PANTHER" id="PTHR12126:SF11">
    <property type="entry name" value="NADH DEHYDROGENASE [UBIQUINONE] 1 ALPHA SUBCOMPLEX SUBUNIT 9, MITOCHONDRIAL"/>
    <property type="match status" value="1"/>
</dbReference>
<dbReference type="CDD" id="cd05271">
    <property type="entry name" value="NDUFA9_like_SDR_a"/>
    <property type="match status" value="1"/>
</dbReference>
<dbReference type="AlphaFoldDB" id="A0ABD6F2J6"/>
<comment type="subunit">
    <text evidence="5">Complex I is composed of 45 different subunits. This a component of the hydrophobic protein fraction. Interacts with BLOC1S1. Interacts with SLC2A4. Interacts with CLOCK. Interacts with RAB5IF.</text>
</comment>
<keyword evidence="8" id="KW-1185">Reference proteome</keyword>
<feature type="non-terminal residue" evidence="7">
    <location>
        <position position="1"/>
    </location>
</feature>
<accession>A0ABD6F2J6</accession>
<evidence type="ECO:0000256" key="5">
    <source>
        <dbReference type="ARBA" id="ARBA00046455"/>
    </source>
</evidence>
<dbReference type="EMBL" id="JBGFUD010013134">
    <property type="protein sequence ID" value="MFH4983632.1"/>
    <property type="molecule type" value="Genomic_DNA"/>
</dbReference>
<feature type="domain" description="NAD(P)-binding" evidence="6">
    <location>
        <begin position="21"/>
        <end position="125"/>
    </location>
</feature>
<dbReference type="Pfam" id="PF13460">
    <property type="entry name" value="NAD_binding_10"/>
    <property type="match status" value="1"/>
</dbReference>
<comment type="similarity">
    <text evidence="1">Belongs to the complex I NDUFA9 subunit family.</text>
</comment>
<gene>
    <name evidence="7" type="ORF">AB6A40_010341</name>
</gene>
<evidence type="ECO:0000256" key="3">
    <source>
        <dbReference type="ARBA" id="ARBA00042000"/>
    </source>
</evidence>
<dbReference type="Proteomes" id="UP001608902">
    <property type="component" value="Unassembled WGS sequence"/>
</dbReference>
<dbReference type="PANTHER" id="PTHR12126">
    <property type="entry name" value="NADH-UBIQUINONE OXIDOREDUCTASE 39 KDA SUBUNIT-RELATED"/>
    <property type="match status" value="1"/>
</dbReference>
<dbReference type="Gene3D" id="3.40.50.720">
    <property type="entry name" value="NAD(P)-binding Rossmann-like Domain"/>
    <property type="match status" value="1"/>
</dbReference>
<comment type="caution">
    <text evidence="7">The sequence shown here is derived from an EMBL/GenBank/DDBJ whole genome shotgun (WGS) entry which is preliminary data.</text>
</comment>
<dbReference type="InterPro" id="IPR016040">
    <property type="entry name" value="NAD(P)-bd_dom"/>
</dbReference>
<dbReference type="InterPro" id="IPR051207">
    <property type="entry name" value="ComplexI_NDUFA9_subunit"/>
</dbReference>
<dbReference type="InterPro" id="IPR036291">
    <property type="entry name" value="NAD(P)-bd_dom_sf"/>
</dbReference>
<evidence type="ECO:0000256" key="4">
    <source>
        <dbReference type="ARBA" id="ARBA00043145"/>
    </source>
</evidence>
<sequence length="337" mass="38718">IYMVLFEVVGELGQILFFPFQLKDEESIRRSMKYSNIVVNMIGTKYATKNYSFAETHVAGARRIAKIAKEMGVQRFIHISALNATKNPKPALLPHGSEILRTKAYGEEAVREEFPEATIIRPGLMYGELDSFIWPYVSRFRKTVFDHVYLYKAGEQTYKMPIWGGDVAMGIEKVVLDPTSDGKTYEFVGPHCYQLSELMDFMYKKAHCLPNFGFFYKRHGSRFRPLFQLMVMSCELYGKIFKCATPLNREWMEVVEGTSDVLTGCPTLADLGVRRLTEFEFAGGQQAFYRSFYRYYEQQYGDLEPPPLPLRSPPLFAKKKQIKGIVTESKEFAASMA</sequence>
<proteinExistence type="inferred from homology"/>
<name>A0ABD6F2J6_9BILA</name>
<reference evidence="7 8" key="1">
    <citation type="submission" date="2024-08" db="EMBL/GenBank/DDBJ databases">
        <title>Gnathostoma spinigerum genome.</title>
        <authorList>
            <person name="Gonzalez-Bertolin B."/>
            <person name="Monzon S."/>
            <person name="Zaballos A."/>
            <person name="Jimenez P."/>
            <person name="Dekumyoy P."/>
            <person name="Varona S."/>
            <person name="Cuesta I."/>
            <person name="Sumanam S."/>
            <person name="Adisakwattana P."/>
            <person name="Gasser R.B."/>
            <person name="Hernandez-Gonzalez A."/>
            <person name="Young N.D."/>
            <person name="Perteguer M.J."/>
        </authorList>
    </citation>
    <scope>NUCLEOTIDE SEQUENCE [LARGE SCALE GENOMIC DNA]</scope>
    <source>
        <strain evidence="7">AL3</strain>
        <tissue evidence="7">Liver</tissue>
    </source>
</reference>
<evidence type="ECO:0000256" key="2">
    <source>
        <dbReference type="ARBA" id="ARBA00040720"/>
    </source>
</evidence>
<evidence type="ECO:0000313" key="7">
    <source>
        <dbReference type="EMBL" id="MFH4983632.1"/>
    </source>
</evidence>
<evidence type="ECO:0000313" key="8">
    <source>
        <dbReference type="Proteomes" id="UP001608902"/>
    </source>
</evidence>
<evidence type="ECO:0000259" key="6">
    <source>
        <dbReference type="Pfam" id="PF13460"/>
    </source>
</evidence>
<dbReference type="GO" id="GO:0003824">
    <property type="term" value="F:catalytic activity"/>
    <property type="evidence" value="ECO:0007669"/>
    <property type="project" value="UniProtKB-ARBA"/>
</dbReference>
<organism evidence="7 8">
    <name type="scientific">Gnathostoma spinigerum</name>
    <dbReference type="NCBI Taxonomy" id="75299"/>
    <lineage>
        <taxon>Eukaryota</taxon>
        <taxon>Metazoa</taxon>
        <taxon>Ecdysozoa</taxon>
        <taxon>Nematoda</taxon>
        <taxon>Chromadorea</taxon>
        <taxon>Rhabditida</taxon>
        <taxon>Spirurina</taxon>
        <taxon>Gnathostomatomorpha</taxon>
        <taxon>Gnathostomatoidea</taxon>
        <taxon>Gnathostomatidae</taxon>
        <taxon>Gnathostoma</taxon>
    </lineage>
</organism>
<evidence type="ECO:0000256" key="1">
    <source>
        <dbReference type="ARBA" id="ARBA00038501"/>
    </source>
</evidence>
<dbReference type="SUPFAM" id="SSF51735">
    <property type="entry name" value="NAD(P)-binding Rossmann-fold domains"/>
    <property type="match status" value="1"/>
</dbReference>